<proteinExistence type="predicted"/>
<keyword evidence="1" id="KW-0472">Membrane</keyword>
<keyword evidence="1" id="KW-0812">Transmembrane</keyword>
<dbReference type="EMBL" id="MFMM01000001">
    <property type="protein sequence ID" value="OGG84644.1"/>
    <property type="molecule type" value="Genomic_DNA"/>
</dbReference>
<evidence type="ECO:0000313" key="3">
    <source>
        <dbReference type="Proteomes" id="UP000177325"/>
    </source>
</evidence>
<name>A0A1F6FFM3_9BACT</name>
<gene>
    <name evidence="2" type="ORF">A3G90_00980</name>
</gene>
<dbReference type="Proteomes" id="UP000177325">
    <property type="component" value="Unassembled WGS sequence"/>
</dbReference>
<sequence length="118" mass="13833">MLTTLYTYRIVIIRKEGTEMTQVDDRVWFWLLMLVMLIGAVLYWRQIHQKEQFQVVLLSGNSPKEVQIEAAGVWQAKQQAEAMMMKAGVRGYLVRRFEQGSWHAVADGEHPKIQLQQR</sequence>
<evidence type="ECO:0000313" key="2">
    <source>
        <dbReference type="EMBL" id="OGG84644.1"/>
    </source>
</evidence>
<feature type="transmembrane region" description="Helical" evidence="1">
    <location>
        <begin position="27"/>
        <end position="44"/>
    </location>
</feature>
<evidence type="ECO:0000256" key="1">
    <source>
        <dbReference type="SAM" id="Phobius"/>
    </source>
</evidence>
<reference evidence="2 3" key="1">
    <citation type="journal article" date="2016" name="Nat. Commun.">
        <title>Thousands of microbial genomes shed light on interconnected biogeochemical processes in an aquifer system.</title>
        <authorList>
            <person name="Anantharaman K."/>
            <person name="Brown C.T."/>
            <person name="Hug L.A."/>
            <person name="Sharon I."/>
            <person name="Castelle C.J."/>
            <person name="Probst A.J."/>
            <person name="Thomas B.C."/>
            <person name="Singh A."/>
            <person name="Wilkins M.J."/>
            <person name="Karaoz U."/>
            <person name="Brodie E.L."/>
            <person name="Williams K.H."/>
            <person name="Hubbard S.S."/>
            <person name="Banfield J.F."/>
        </authorList>
    </citation>
    <scope>NUCLEOTIDE SEQUENCE [LARGE SCALE GENOMIC DNA]</scope>
</reference>
<accession>A0A1F6FFM3</accession>
<comment type="caution">
    <text evidence="2">The sequence shown here is derived from an EMBL/GenBank/DDBJ whole genome shotgun (WGS) entry which is preliminary data.</text>
</comment>
<dbReference type="AlphaFoldDB" id="A0A1F6FFM3"/>
<organism evidence="2 3">
    <name type="scientific">Candidatus Kaiserbacteria bacterium RIFCSPLOWO2_12_FULL_45_26</name>
    <dbReference type="NCBI Taxonomy" id="1798525"/>
    <lineage>
        <taxon>Bacteria</taxon>
        <taxon>Candidatus Kaiseribacteriota</taxon>
    </lineage>
</organism>
<keyword evidence="1" id="KW-1133">Transmembrane helix</keyword>
<protein>
    <submittedName>
        <fullName evidence="2">Uncharacterized protein</fullName>
    </submittedName>
</protein>